<protein>
    <submittedName>
        <fullName evidence="2">Cystatin domain</fullName>
    </submittedName>
</protein>
<reference evidence="2" key="1">
    <citation type="submission" date="2016-01" db="EMBL/GenBank/DDBJ databases">
        <title>Reference transcriptome for the parasite Schistocephalus solidus: insights into the molecular evolution of parasitism.</title>
        <authorList>
            <person name="Hebert F.O."/>
            <person name="Grambauer S."/>
            <person name="Barber I."/>
            <person name="Landry C.R."/>
            <person name="Aubin-Horth N."/>
        </authorList>
    </citation>
    <scope>NUCLEOTIDE SEQUENCE</scope>
</reference>
<dbReference type="SUPFAM" id="SSF54403">
    <property type="entry name" value="Cystatin/monellin"/>
    <property type="match status" value="1"/>
</dbReference>
<dbReference type="EMBL" id="GEEE01000632">
    <property type="protein sequence ID" value="JAP62593.1"/>
    <property type="molecule type" value="Transcribed_RNA"/>
</dbReference>
<proteinExistence type="predicted"/>
<feature type="non-terminal residue" evidence="2">
    <location>
        <position position="1"/>
    </location>
</feature>
<evidence type="ECO:0000313" key="2">
    <source>
        <dbReference type="EMBL" id="JAP62593.1"/>
    </source>
</evidence>
<sequence>RPQKPLTHIQRYNCNTLHRDRTLTMQSLLILLTISAFSIDSSHACPATETTTESPQPRMPILPYKASPNAAACPDCKPVHGGIRLMTAEEVAHPDFQSVVQKSLVDLQKQSKGCMEYAPVDVTDASKQVVSGTRYAWQMTVKSRPLQTDTSCPLDDCAGTDVEGCNSHQVYRSSAWVRPWLKNKETHQFQHTRVDA</sequence>
<dbReference type="AlphaFoldDB" id="A0A0V0JA49"/>
<dbReference type="CDD" id="cd00042">
    <property type="entry name" value="CY"/>
    <property type="match status" value="1"/>
</dbReference>
<evidence type="ECO:0000259" key="1">
    <source>
        <dbReference type="Pfam" id="PF00031"/>
    </source>
</evidence>
<organism evidence="2">
    <name type="scientific">Schistocephalus solidus</name>
    <name type="common">Tapeworm</name>
    <dbReference type="NCBI Taxonomy" id="70667"/>
    <lineage>
        <taxon>Eukaryota</taxon>
        <taxon>Metazoa</taxon>
        <taxon>Spiralia</taxon>
        <taxon>Lophotrochozoa</taxon>
        <taxon>Platyhelminthes</taxon>
        <taxon>Cestoda</taxon>
        <taxon>Eucestoda</taxon>
        <taxon>Diphyllobothriidea</taxon>
        <taxon>Diphyllobothriidae</taxon>
        <taxon>Schistocephalus</taxon>
    </lineage>
</organism>
<gene>
    <name evidence="2" type="ORF">TR118990</name>
</gene>
<name>A0A0V0JA49_SCHSO</name>
<dbReference type="GO" id="GO:0004869">
    <property type="term" value="F:cysteine-type endopeptidase inhibitor activity"/>
    <property type="evidence" value="ECO:0007669"/>
    <property type="project" value="InterPro"/>
</dbReference>
<feature type="domain" description="Cystatin" evidence="1">
    <location>
        <begin position="90"/>
        <end position="156"/>
    </location>
</feature>
<accession>A0A0V0JA49</accession>
<dbReference type="Pfam" id="PF00031">
    <property type="entry name" value="Cystatin"/>
    <property type="match status" value="1"/>
</dbReference>
<dbReference type="InterPro" id="IPR000010">
    <property type="entry name" value="Cystatin_dom"/>
</dbReference>
<dbReference type="Gene3D" id="3.10.450.10">
    <property type="match status" value="1"/>
</dbReference>
<dbReference type="InterPro" id="IPR046350">
    <property type="entry name" value="Cystatin_sf"/>
</dbReference>